<dbReference type="Proteomes" id="UP000178449">
    <property type="component" value="Unassembled WGS sequence"/>
</dbReference>
<dbReference type="AlphaFoldDB" id="A0A1F6GBB0"/>
<accession>A0A1F6GBB0</accession>
<sequence>MSSSGLLDQILTYRLLIPAAILLGLAPFVPEPHLFEKLRMLVHGDLKRPIDIFDLFFHSWPILLIGVKIGRDFWLKN</sequence>
<evidence type="ECO:0008006" key="4">
    <source>
        <dbReference type="Google" id="ProtNLM"/>
    </source>
</evidence>
<dbReference type="STRING" id="1817772.A2527_07705"/>
<evidence type="ECO:0000313" key="2">
    <source>
        <dbReference type="EMBL" id="OGG95395.1"/>
    </source>
</evidence>
<name>A0A1F6GBB0_9PROT</name>
<protein>
    <recommendedName>
        <fullName evidence="4">RND transporter</fullName>
    </recommendedName>
</protein>
<organism evidence="2 3">
    <name type="scientific">Candidatus Lambdaproteobacteria bacterium RIFOXYD2_FULL_50_16</name>
    <dbReference type="NCBI Taxonomy" id="1817772"/>
    <lineage>
        <taxon>Bacteria</taxon>
        <taxon>Pseudomonadati</taxon>
        <taxon>Pseudomonadota</taxon>
        <taxon>Candidatus Lambdaproteobacteria</taxon>
    </lineage>
</organism>
<reference evidence="2 3" key="1">
    <citation type="journal article" date="2016" name="Nat. Commun.">
        <title>Thousands of microbial genomes shed light on interconnected biogeochemical processes in an aquifer system.</title>
        <authorList>
            <person name="Anantharaman K."/>
            <person name="Brown C.T."/>
            <person name="Hug L.A."/>
            <person name="Sharon I."/>
            <person name="Castelle C.J."/>
            <person name="Probst A.J."/>
            <person name="Thomas B.C."/>
            <person name="Singh A."/>
            <person name="Wilkins M.J."/>
            <person name="Karaoz U."/>
            <person name="Brodie E.L."/>
            <person name="Williams K.H."/>
            <person name="Hubbard S.S."/>
            <person name="Banfield J.F."/>
        </authorList>
    </citation>
    <scope>NUCLEOTIDE SEQUENCE [LARGE SCALE GENOMIC DNA]</scope>
</reference>
<gene>
    <name evidence="2" type="ORF">A2527_07705</name>
</gene>
<keyword evidence="1" id="KW-0472">Membrane</keyword>
<keyword evidence="1" id="KW-1133">Transmembrane helix</keyword>
<evidence type="ECO:0000313" key="3">
    <source>
        <dbReference type="Proteomes" id="UP000178449"/>
    </source>
</evidence>
<feature type="transmembrane region" description="Helical" evidence="1">
    <location>
        <begin position="12"/>
        <end position="30"/>
    </location>
</feature>
<proteinExistence type="predicted"/>
<evidence type="ECO:0000256" key="1">
    <source>
        <dbReference type="SAM" id="Phobius"/>
    </source>
</evidence>
<comment type="caution">
    <text evidence="2">The sequence shown here is derived from an EMBL/GenBank/DDBJ whole genome shotgun (WGS) entry which is preliminary data.</text>
</comment>
<dbReference type="EMBL" id="MFNE01000024">
    <property type="protein sequence ID" value="OGG95395.1"/>
    <property type="molecule type" value="Genomic_DNA"/>
</dbReference>
<keyword evidence="1" id="KW-0812">Transmembrane</keyword>